<name>A0A1S6JIG6_9ACTN</name>
<dbReference type="AlphaFoldDB" id="A0A1S6JIG6"/>
<reference evidence="1 2" key="1">
    <citation type="submission" date="2017-02" db="EMBL/GenBank/DDBJ databases">
        <title>Streptomyces pactum ACT12 Genome sequencing and assembly.</title>
        <authorList>
            <person name="Xue Q."/>
            <person name="Yan X."/>
            <person name="Jia L."/>
            <person name="Yan H."/>
        </authorList>
    </citation>
    <scope>NUCLEOTIDE SEQUENCE [LARGE SCALE GENOMIC DNA]</scope>
    <source>
        <strain evidence="1 2">ACT12</strain>
    </source>
</reference>
<protein>
    <recommendedName>
        <fullName evidence="3">Aldehyde dehydrogenase domain-containing protein</fullName>
    </recommendedName>
</protein>
<evidence type="ECO:0008006" key="3">
    <source>
        <dbReference type="Google" id="ProtNLM"/>
    </source>
</evidence>
<evidence type="ECO:0000313" key="2">
    <source>
        <dbReference type="Proteomes" id="UP000189443"/>
    </source>
</evidence>
<keyword evidence="2" id="KW-1185">Reference proteome</keyword>
<dbReference type="KEGG" id="spac:B1H29_35870"/>
<organism evidence="1 2">
    <name type="scientific">Streptomyces pactum</name>
    <dbReference type="NCBI Taxonomy" id="68249"/>
    <lineage>
        <taxon>Bacteria</taxon>
        <taxon>Bacillati</taxon>
        <taxon>Actinomycetota</taxon>
        <taxon>Actinomycetes</taxon>
        <taxon>Kitasatosporales</taxon>
        <taxon>Streptomycetaceae</taxon>
        <taxon>Streptomyces</taxon>
    </lineage>
</organism>
<accession>A0A1S6JIG6</accession>
<dbReference type="RefSeq" id="WP_055420032.1">
    <property type="nucleotide sequence ID" value="NZ_CP019724.1"/>
</dbReference>
<dbReference type="Proteomes" id="UP000189443">
    <property type="component" value="Chromosome"/>
</dbReference>
<proteinExistence type="predicted"/>
<sequence>MALAVTPWNYLSRQSFRFAAPALAATVLQHGGTAPGGSAPFVVLADADAEGAVALANRTEYGLGDAP</sequence>
<gene>
    <name evidence="1" type="ORF">B1H29_35870</name>
</gene>
<dbReference type="EMBL" id="CP019724">
    <property type="protein sequence ID" value="AQS71522.1"/>
    <property type="molecule type" value="Genomic_DNA"/>
</dbReference>
<evidence type="ECO:0000313" key="1">
    <source>
        <dbReference type="EMBL" id="AQS71522.1"/>
    </source>
</evidence>